<protein>
    <submittedName>
        <fullName evidence="1">Disease resistance protein rdl6</fullName>
    </submittedName>
</protein>
<sequence length="102" mass="11820">MMKNLQILDLSFQLEWSQQKALAESLVEMKHLQKLTLKSFDEMVQPQDLHVTQLSGLLEKLHNLKSLCLYSASYTGKHMVCSSGGFPQLKILRLWMLQELEE</sequence>
<dbReference type="SUPFAM" id="SSF52047">
    <property type="entry name" value="RNI-like"/>
    <property type="match status" value="1"/>
</dbReference>
<dbReference type="InterPro" id="IPR032675">
    <property type="entry name" value="LRR_dom_sf"/>
</dbReference>
<gene>
    <name evidence="1" type="primary">RDL6_1</name>
    <name evidence="1" type="ORF">CFP56_013766</name>
</gene>
<reference evidence="1" key="1">
    <citation type="submission" date="2017-12" db="EMBL/GenBank/DDBJ databases">
        <authorList>
            <person name="Barbosa P."/>
            <person name="Usie A."/>
            <person name="Ramos A.M."/>
        </authorList>
    </citation>
    <scope>NUCLEOTIDE SEQUENCE</scope>
    <source>
        <strain evidence="1">HL8</strain>
        <tissue evidence="1">Leaves</tissue>
    </source>
</reference>
<organism evidence="1">
    <name type="scientific">Quercus suber</name>
    <name type="common">Cork oak</name>
    <dbReference type="NCBI Taxonomy" id="58331"/>
    <lineage>
        <taxon>Eukaryota</taxon>
        <taxon>Viridiplantae</taxon>
        <taxon>Streptophyta</taxon>
        <taxon>Embryophyta</taxon>
        <taxon>Tracheophyta</taxon>
        <taxon>Spermatophyta</taxon>
        <taxon>Magnoliopsida</taxon>
        <taxon>eudicotyledons</taxon>
        <taxon>Gunneridae</taxon>
        <taxon>Pentapetalae</taxon>
        <taxon>rosids</taxon>
        <taxon>fabids</taxon>
        <taxon>Fagales</taxon>
        <taxon>Fagaceae</taxon>
        <taxon>Quercus</taxon>
    </lineage>
</organism>
<dbReference type="AlphaFoldDB" id="A0AAW0M5X5"/>
<reference evidence="1" key="3">
    <citation type="submission" date="2023-07" db="EMBL/GenBank/DDBJ databases">
        <title>An improved reference 1 genome and first organelle genomes of Quercus suber.</title>
        <authorList>
            <consortium name="Genosuber Consortium"/>
            <person name="Usie A."/>
            <person name="Serra O."/>
            <person name="Barros P."/>
        </authorList>
    </citation>
    <scope>NUCLEOTIDE SEQUENCE</scope>
    <source>
        <strain evidence="1">HL8</strain>
        <tissue evidence="1">Leaves</tissue>
    </source>
</reference>
<accession>A0AAW0M5X5</accession>
<reference evidence="1" key="2">
    <citation type="journal article" date="2018" name="Sci. Data">
        <title>The draft genome sequence of cork oak.</title>
        <authorList>
            <person name="Ramos A.M."/>
            <person name="Usie A."/>
            <person name="Barbosa P."/>
            <person name="Barros P.M."/>
            <person name="Capote T."/>
            <person name="Chaves I."/>
            <person name="Simoes F."/>
            <person name="Abreu I."/>
            <person name="Carrasquinho I."/>
            <person name="Faro C."/>
            <person name="Guimaraes J.B."/>
            <person name="Mendonca D."/>
            <person name="Nobrega F."/>
            <person name="Rodrigues L."/>
            <person name="Saibo N.J.M."/>
            <person name="Varela M.C."/>
            <person name="Egas C."/>
            <person name="Matos J."/>
            <person name="Miguel C.M."/>
            <person name="Oliveira M.M."/>
            <person name="Ricardo C.P."/>
            <person name="Goncalves S."/>
        </authorList>
    </citation>
    <scope>NUCLEOTIDE SEQUENCE [LARGE SCALE GENOMIC DNA]</scope>
    <source>
        <strain evidence="1">HL8</strain>
    </source>
</reference>
<dbReference type="Gene3D" id="3.80.10.10">
    <property type="entry name" value="Ribonuclease Inhibitor"/>
    <property type="match status" value="1"/>
</dbReference>
<evidence type="ECO:0000313" key="1">
    <source>
        <dbReference type="EMBL" id="KAK7858237.1"/>
    </source>
</evidence>
<proteinExistence type="predicted"/>
<name>A0AAW0M5X5_QUESU</name>
<comment type="caution">
    <text evidence="1">The sequence shown here is derived from an EMBL/GenBank/DDBJ whole genome shotgun (WGS) entry which is preliminary data.</text>
</comment>
<dbReference type="EMBL" id="PKMF04000021">
    <property type="protein sequence ID" value="KAK7858237.1"/>
    <property type="molecule type" value="Genomic_DNA"/>
</dbReference>